<evidence type="ECO:0000259" key="1">
    <source>
        <dbReference type="PROSITE" id="PS51352"/>
    </source>
</evidence>
<evidence type="ECO:0000313" key="2">
    <source>
        <dbReference type="EMBL" id="BBM48926.1"/>
    </source>
</evidence>
<reference evidence="4" key="1">
    <citation type="submission" date="2016-01" db="EMBL/GenBank/DDBJ databases">
        <authorList>
            <person name="Mitreva M."/>
            <person name="Pepin K.H."/>
            <person name="Mihindukulasuriya K.A."/>
            <person name="Fulton R."/>
            <person name="Fronick C."/>
            <person name="O'Laughlin M."/>
            <person name="Miner T."/>
            <person name="Herter B."/>
            <person name="Rosa B.A."/>
            <person name="Cordes M."/>
            <person name="Tomlinson C."/>
            <person name="Wollam A."/>
            <person name="Palsikar V.B."/>
            <person name="Mardis E.R."/>
            <person name="Wilson R.K."/>
        </authorList>
    </citation>
    <scope>NUCLEOTIDE SEQUENCE [LARGE SCALE GENOMIC DNA]</scope>
    <source>
        <strain evidence="4">KA00185</strain>
    </source>
</reference>
<evidence type="ECO:0000313" key="3">
    <source>
        <dbReference type="EMBL" id="KXB64372.1"/>
    </source>
</evidence>
<gene>
    <name evidence="3" type="ORF">HMPREF3180_01443</name>
    <name evidence="2" type="ORF">JMUB3934_0199</name>
</gene>
<keyword evidence="4" id="KW-1185">Reference proteome</keyword>
<reference evidence="3" key="2">
    <citation type="submission" date="2016-01" db="EMBL/GenBank/DDBJ databases">
        <authorList>
            <person name="Oliw E.H."/>
        </authorList>
    </citation>
    <scope>NUCLEOTIDE SEQUENCE [LARGE SCALE GENOMIC DNA]</scope>
    <source>
        <strain evidence="3">KA00185</strain>
    </source>
</reference>
<organism evidence="3 4">
    <name type="scientific">Leptotrichia wadei</name>
    <dbReference type="NCBI Taxonomy" id="157687"/>
    <lineage>
        <taxon>Bacteria</taxon>
        <taxon>Fusobacteriati</taxon>
        <taxon>Fusobacteriota</taxon>
        <taxon>Fusobacteriia</taxon>
        <taxon>Fusobacteriales</taxon>
        <taxon>Leptotrichiaceae</taxon>
        <taxon>Leptotrichia</taxon>
    </lineage>
</organism>
<dbReference type="Proteomes" id="UP000321501">
    <property type="component" value="Chromosome"/>
</dbReference>
<dbReference type="OrthoDB" id="25753at2"/>
<dbReference type="PROSITE" id="PS51352">
    <property type="entry name" value="THIOREDOXIN_2"/>
    <property type="match status" value="1"/>
</dbReference>
<evidence type="ECO:0000313" key="5">
    <source>
        <dbReference type="Proteomes" id="UP000321501"/>
    </source>
</evidence>
<dbReference type="CDD" id="cd02966">
    <property type="entry name" value="TlpA_like_family"/>
    <property type="match status" value="1"/>
</dbReference>
<dbReference type="InterPro" id="IPR036249">
    <property type="entry name" value="Thioredoxin-like_sf"/>
</dbReference>
<evidence type="ECO:0000313" key="4">
    <source>
        <dbReference type="Proteomes" id="UP000070483"/>
    </source>
</evidence>
<feature type="domain" description="Thioredoxin" evidence="1">
    <location>
        <begin position="17"/>
        <end position="144"/>
    </location>
</feature>
<dbReference type="PATRIC" id="fig|157687.3.peg.1437"/>
<dbReference type="Proteomes" id="UP000070483">
    <property type="component" value="Unassembled WGS sequence"/>
</dbReference>
<dbReference type="RefSeq" id="WP_060918119.1">
    <property type="nucleotide sequence ID" value="NZ_AP019835.1"/>
</dbReference>
<dbReference type="Gene3D" id="3.40.30.10">
    <property type="entry name" value="Glutaredoxin"/>
    <property type="match status" value="1"/>
</dbReference>
<dbReference type="PANTHER" id="PTHR42852">
    <property type="entry name" value="THIOL:DISULFIDE INTERCHANGE PROTEIN DSBE"/>
    <property type="match status" value="1"/>
</dbReference>
<dbReference type="Pfam" id="PF08534">
    <property type="entry name" value="Redoxin"/>
    <property type="match status" value="1"/>
</dbReference>
<accession>A0A134A9H5</accession>
<dbReference type="InterPro" id="IPR013766">
    <property type="entry name" value="Thioredoxin_domain"/>
</dbReference>
<dbReference type="AlphaFoldDB" id="A0A134A9H5"/>
<dbReference type="InterPro" id="IPR050553">
    <property type="entry name" value="Thioredoxin_ResA/DsbE_sf"/>
</dbReference>
<dbReference type="SUPFAM" id="SSF52833">
    <property type="entry name" value="Thioredoxin-like"/>
    <property type="match status" value="1"/>
</dbReference>
<dbReference type="PANTHER" id="PTHR42852:SF16">
    <property type="entry name" value="THIOL:DISULFIDE INTERCHANGE PROTEIN TLPA"/>
    <property type="match status" value="1"/>
</dbReference>
<dbReference type="EMBL" id="LSDD01000102">
    <property type="protein sequence ID" value="KXB64372.1"/>
    <property type="molecule type" value="Genomic_DNA"/>
</dbReference>
<dbReference type="EMBL" id="AP019835">
    <property type="protein sequence ID" value="BBM48926.1"/>
    <property type="molecule type" value="Genomic_DNA"/>
</dbReference>
<proteinExistence type="predicted"/>
<dbReference type="InterPro" id="IPR013740">
    <property type="entry name" value="Redoxin"/>
</dbReference>
<sequence>MKKLIVTIVTLLSFGSISFGNTLQGVQLKDINNKPVSLNKYKGKKIYIKMWASWCPICLSGLSEINSLSADKSKNFTVITIASPGQKGEKPTAKFIQWYKGLNYKNITVLLDEKGEVLKRAKVLGYPSNIILDGNLNIVKTLPGHLTAAQIKGAVK</sequence>
<dbReference type="STRING" id="157687.HMPREF3180_01443"/>
<name>A0A134A9H5_9FUSO</name>
<dbReference type="GO" id="GO:0016491">
    <property type="term" value="F:oxidoreductase activity"/>
    <property type="evidence" value="ECO:0007669"/>
    <property type="project" value="InterPro"/>
</dbReference>
<protein>
    <submittedName>
        <fullName evidence="2 3">Redoxin</fullName>
    </submittedName>
</protein>
<reference evidence="2 5" key="3">
    <citation type="submission" date="2019-07" db="EMBL/GenBank/DDBJ databases">
        <title>Complete Genome Sequence of Leptotrichia wadei Strain JMUB3934.</title>
        <authorList>
            <person name="Watanabe S."/>
            <person name="Cui L."/>
        </authorList>
    </citation>
    <scope>NUCLEOTIDE SEQUENCE [LARGE SCALE GENOMIC DNA]</scope>
    <source>
        <strain evidence="2 5">JMUB3934</strain>
    </source>
</reference>